<comment type="caution">
    <text evidence="2">The sequence shown here is derived from an EMBL/GenBank/DDBJ whole genome shotgun (WGS) entry which is preliminary data.</text>
</comment>
<gene>
    <name evidence="2" type="ORF">A2215_01205</name>
</gene>
<organism evidence="2 3">
    <name type="scientific">Candidatus Berkelbacteria bacterium RIFOXYA2_FULL_43_10</name>
    <dbReference type="NCBI Taxonomy" id="1797472"/>
    <lineage>
        <taxon>Bacteria</taxon>
        <taxon>Candidatus Berkelbacteria</taxon>
    </lineage>
</organism>
<protein>
    <submittedName>
        <fullName evidence="2">Uncharacterized protein</fullName>
    </submittedName>
</protein>
<proteinExistence type="predicted"/>
<accession>A0A1F5E4I0</accession>
<feature type="region of interest" description="Disordered" evidence="1">
    <location>
        <begin position="1"/>
        <end position="43"/>
    </location>
</feature>
<dbReference type="EMBL" id="MEZY01000052">
    <property type="protein sequence ID" value="OGD62275.1"/>
    <property type="molecule type" value="Genomic_DNA"/>
</dbReference>
<feature type="compositionally biased region" description="Basic residues" evidence="1">
    <location>
        <begin position="1"/>
        <end position="23"/>
    </location>
</feature>
<evidence type="ECO:0000256" key="1">
    <source>
        <dbReference type="SAM" id="MobiDB-lite"/>
    </source>
</evidence>
<reference evidence="2 3" key="1">
    <citation type="journal article" date="2016" name="Nat. Commun.">
        <title>Thousands of microbial genomes shed light on interconnected biogeochemical processes in an aquifer system.</title>
        <authorList>
            <person name="Anantharaman K."/>
            <person name="Brown C.T."/>
            <person name="Hug L.A."/>
            <person name="Sharon I."/>
            <person name="Castelle C.J."/>
            <person name="Probst A.J."/>
            <person name="Thomas B.C."/>
            <person name="Singh A."/>
            <person name="Wilkins M.J."/>
            <person name="Karaoz U."/>
            <person name="Brodie E.L."/>
            <person name="Williams K.H."/>
            <person name="Hubbard S.S."/>
            <person name="Banfield J.F."/>
        </authorList>
    </citation>
    <scope>NUCLEOTIDE SEQUENCE [LARGE SCALE GENOMIC DNA]</scope>
</reference>
<dbReference type="Proteomes" id="UP000178583">
    <property type="component" value="Unassembled WGS sequence"/>
</dbReference>
<dbReference type="AlphaFoldDB" id="A0A1F5E4I0"/>
<sequence>MKFAKRQKTLKKLHGRPSPKKERKKDNNKANLKHQKKGSQTVSMKYNYSPKGNMAYSNFEIQRVVGFKDIYPEQATQPSIASLLDQIPREKIIRVAQVLINLYKNAKVEDMQKFFSANNQALKEDFNERFLRFKDTATVYNFCSLQTPVELLKQAFSIPYSQRELNEDGFEEKLLKVVLCINDKLTEFTYQAVTNDAVEKVAELIVVNSFSQKDINNFNLNDVFREIFTKSIDIFDYVSTDKYFKPIYDGFLNKVGIKNHKEYINSILGLFIVIKDQGAGTFTYDQQKDLDNLIKTNVLDYISLPVTSNISLEENEDYRVFRDKPLTKLSNGSYEIVNIGFLLERLFSSLYFDFKLIAKELDMNGFEDQYKQAFMEKTLLCKYLEEVNQKGKYTVMNSQACLAIKKKGDDGEPDYYMKSKRTGNIILFENKDILIHGKIKESRDFNKIIAEYKNKLLLKTYNDRGAVKTPKPEGIGQLIEQIKKIQNNRAFWDKDASTESTIYPVLVVSDSKLLPDGMPYLMQKWYVDRCQSEGVNMSNTRPLILLSISTLLLYAKEFEKNGFEYYFEQYYKSIKKAKNQKEIDPFLACANLSVSFSEYMQNVHPKNFADTYESYKNKIFPESTTSNNN</sequence>
<evidence type="ECO:0000313" key="2">
    <source>
        <dbReference type="EMBL" id="OGD62275.1"/>
    </source>
</evidence>
<evidence type="ECO:0000313" key="3">
    <source>
        <dbReference type="Proteomes" id="UP000178583"/>
    </source>
</evidence>
<name>A0A1F5E4I0_9BACT</name>